<dbReference type="GeneID" id="9993777"/>
<feature type="domain" description="Transcription regulator TrmB N-terminal" evidence="2">
    <location>
        <begin position="10"/>
        <end position="77"/>
    </location>
</feature>
<dbReference type="RefSeq" id="WP_006057022.1">
    <property type="nucleotide sequence ID" value="NZ_RZHH01000002.1"/>
</dbReference>
<protein>
    <submittedName>
        <fullName evidence="4">TrmB family transcriptional regulator</fullName>
    </submittedName>
</protein>
<name>A0A482T9H4_9EURY</name>
<dbReference type="EMBL" id="RZHH01000002">
    <property type="protein sequence ID" value="RYJ13507.1"/>
    <property type="molecule type" value="Genomic_DNA"/>
</dbReference>
<dbReference type="Proteomes" id="UP000294028">
    <property type="component" value="Unassembled WGS sequence"/>
</dbReference>
<sequence length="362" mass="40260">MDLAELQDALEDAGLSQYQAEAYNALLQLGAASATELADACAVPTARIYDVLRDLETKGYIETYEQDSLRARACDPETVLEDLRSRATMLEAAADEIEDRWEAPEVDRHMLSIVKRFETVFQRAASIIREAENEVQLSVTADQYEELKPALREAFENGAIVKVSLHTDPERDGPSFESMDFEGVVTEARHRTLPTPFVLLVDRTQTCFAPHAHSLNEYGVLVDDYTLTYVFHWYFQTCLWEVLDQVYSARDDEPPVVYADVRRCVRDIEPTLSEDATVRATVTGLDTGTGDHVELTGEITEVYYSGMTDTTAGADSTPALSQLAGQVCFTLRAGEETYTVGGWGAVLEDVEATRVTVTKLEL</sequence>
<evidence type="ECO:0000259" key="2">
    <source>
        <dbReference type="Pfam" id="PF01978"/>
    </source>
</evidence>
<reference evidence="4 5" key="1">
    <citation type="submission" date="2018-12" db="EMBL/GenBank/DDBJ databases">
        <title>Genome analysis provides insights into bioremediation potentialities of Halogeometricum borinquense strain N11.</title>
        <authorList>
            <person name="Najjari A."/>
            <person name="Youssef N."/>
            <person name="Fhoula I."/>
            <person name="Ben Dhia O."/>
            <person name="Mahjoubi M."/>
            <person name="Ouzari H.I."/>
            <person name="Cherif A."/>
        </authorList>
    </citation>
    <scope>NUCLEOTIDE SEQUENCE [LARGE SCALE GENOMIC DNA]</scope>
    <source>
        <strain evidence="4 5">N11</strain>
    </source>
</reference>
<dbReference type="InterPro" id="IPR021586">
    <property type="entry name" value="Tscrpt_reg_TrmB_C"/>
</dbReference>
<dbReference type="OMA" id="YIETYEQ"/>
<comment type="caution">
    <text evidence="4">The sequence shown here is derived from an EMBL/GenBank/DDBJ whole genome shotgun (WGS) entry which is preliminary data.</text>
</comment>
<dbReference type="PANTHER" id="PTHR34293">
    <property type="entry name" value="HTH-TYPE TRANSCRIPTIONAL REGULATOR TRMBL2"/>
    <property type="match status" value="1"/>
</dbReference>
<dbReference type="SUPFAM" id="SSF159071">
    <property type="entry name" value="TrmB C-terminal domain-like"/>
    <property type="match status" value="1"/>
</dbReference>
<comment type="similarity">
    <text evidence="1">Belongs to the transcriptional regulator TrmB family.</text>
</comment>
<proteinExistence type="inferred from homology"/>
<dbReference type="PANTHER" id="PTHR34293:SF1">
    <property type="entry name" value="HTH-TYPE TRANSCRIPTIONAL REGULATOR TRMBL2"/>
    <property type="match status" value="1"/>
</dbReference>
<dbReference type="Pfam" id="PF01978">
    <property type="entry name" value="TrmB"/>
    <property type="match status" value="1"/>
</dbReference>
<dbReference type="InterPro" id="IPR051797">
    <property type="entry name" value="TrmB-like"/>
</dbReference>
<dbReference type="Gene3D" id="1.10.10.10">
    <property type="entry name" value="Winged helix-like DNA-binding domain superfamily/Winged helix DNA-binding domain"/>
    <property type="match status" value="1"/>
</dbReference>
<accession>A0A482T9H4</accession>
<evidence type="ECO:0000313" key="5">
    <source>
        <dbReference type="Proteomes" id="UP000294028"/>
    </source>
</evidence>
<dbReference type="InterPro" id="IPR036390">
    <property type="entry name" value="WH_DNA-bd_sf"/>
</dbReference>
<evidence type="ECO:0000256" key="1">
    <source>
        <dbReference type="ARBA" id="ARBA00007287"/>
    </source>
</evidence>
<dbReference type="InterPro" id="IPR002831">
    <property type="entry name" value="Tscrpt_reg_TrmB_N"/>
</dbReference>
<dbReference type="CDD" id="cd09124">
    <property type="entry name" value="PLDc_like_TrmB_middle"/>
    <property type="match status" value="1"/>
</dbReference>
<evidence type="ECO:0000313" key="4">
    <source>
        <dbReference type="EMBL" id="RYJ13507.1"/>
    </source>
</evidence>
<evidence type="ECO:0000259" key="3">
    <source>
        <dbReference type="Pfam" id="PF11495"/>
    </source>
</evidence>
<dbReference type="AlphaFoldDB" id="A0A482T9H4"/>
<dbReference type="InterPro" id="IPR036388">
    <property type="entry name" value="WH-like_DNA-bd_sf"/>
</dbReference>
<dbReference type="Pfam" id="PF11495">
    <property type="entry name" value="Regulator_TrmB"/>
    <property type="match status" value="1"/>
</dbReference>
<organism evidence="4 5">
    <name type="scientific">Halogeometricum borinquense</name>
    <dbReference type="NCBI Taxonomy" id="60847"/>
    <lineage>
        <taxon>Archaea</taxon>
        <taxon>Methanobacteriati</taxon>
        <taxon>Methanobacteriota</taxon>
        <taxon>Stenosarchaea group</taxon>
        <taxon>Halobacteria</taxon>
        <taxon>Halobacteriales</taxon>
        <taxon>Haloferacaceae</taxon>
        <taxon>Halogeometricum</taxon>
    </lineage>
</organism>
<dbReference type="SUPFAM" id="SSF46785">
    <property type="entry name" value="Winged helix' DNA-binding domain"/>
    <property type="match status" value="1"/>
</dbReference>
<feature type="domain" description="Transcription regulator TrmB C-terminal" evidence="3">
    <location>
        <begin position="111"/>
        <end position="358"/>
    </location>
</feature>
<gene>
    <name evidence="4" type="ORF">ELS19_05725</name>
</gene>